<dbReference type="Proteomes" id="UP000035740">
    <property type="component" value="Unassembled WGS sequence"/>
</dbReference>
<dbReference type="AlphaFoldDB" id="A0A0J8AYS4"/>
<organism evidence="2 3">
    <name type="scientific">Beta vulgaris subsp. vulgaris</name>
    <name type="common">Beet</name>
    <dbReference type="NCBI Taxonomy" id="3555"/>
    <lineage>
        <taxon>Eukaryota</taxon>
        <taxon>Viridiplantae</taxon>
        <taxon>Streptophyta</taxon>
        <taxon>Embryophyta</taxon>
        <taxon>Tracheophyta</taxon>
        <taxon>Spermatophyta</taxon>
        <taxon>Magnoliopsida</taxon>
        <taxon>eudicotyledons</taxon>
        <taxon>Gunneridae</taxon>
        <taxon>Pentapetalae</taxon>
        <taxon>Caryophyllales</taxon>
        <taxon>Chenopodiaceae</taxon>
        <taxon>Betoideae</taxon>
        <taxon>Beta</taxon>
    </lineage>
</organism>
<evidence type="ECO:0000256" key="1">
    <source>
        <dbReference type="SAM" id="SignalP"/>
    </source>
</evidence>
<feature type="signal peptide" evidence="1">
    <location>
        <begin position="1"/>
        <end position="19"/>
    </location>
</feature>
<reference evidence="2 3" key="1">
    <citation type="journal article" date="2014" name="Nature">
        <title>The genome of the recently domesticated crop plant sugar beet (Beta vulgaris).</title>
        <authorList>
            <person name="Dohm J.C."/>
            <person name="Minoche A.E."/>
            <person name="Holtgrawe D."/>
            <person name="Capella-Gutierrez S."/>
            <person name="Zakrzewski F."/>
            <person name="Tafer H."/>
            <person name="Rupp O."/>
            <person name="Sorensen T.R."/>
            <person name="Stracke R."/>
            <person name="Reinhardt R."/>
            <person name="Goesmann A."/>
            <person name="Kraft T."/>
            <person name="Schulz B."/>
            <person name="Stadler P.F."/>
            <person name="Schmidt T."/>
            <person name="Gabaldon T."/>
            <person name="Lehrach H."/>
            <person name="Weisshaar B."/>
            <person name="Himmelbauer H."/>
        </authorList>
    </citation>
    <scope>NUCLEOTIDE SEQUENCE [LARGE SCALE GENOMIC DNA]</scope>
    <source>
        <tissue evidence="2">Taproot</tissue>
    </source>
</reference>
<sequence length="215" mass="22623">MNMNLTVLVASLLIALSLADEECSPGKMIQLIQPPIAETEKIALALTPPAFDTQGLSYNAATAPFLPAVVANPAYEEGPPLPVALSQIVAEPAAPITTECAEPQPHVKLQMPISAPGFARRASPPVAEAVPVQMPQYAVPPVQRGSYTAHGVKAVPTGQAFTRRMKKVPVDISLFVRVPENASSKDIASINSDGVIENIAPTLSTGDYKVLLSKP</sequence>
<feature type="non-terminal residue" evidence="2">
    <location>
        <position position="215"/>
    </location>
</feature>
<keyword evidence="3" id="KW-1185">Reference proteome</keyword>
<dbReference type="Gramene" id="KMS93866">
    <property type="protein sequence ID" value="KMS93866"/>
    <property type="gene ID" value="BVRB_027140"/>
</dbReference>
<keyword evidence="1" id="KW-0732">Signal</keyword>
<dbReference type="EMBL" id="KQ098217">
    <property type="protein sequence ID" value="KMS93866.1"/>
    <property type="molecule type" value="Genomic_DNA"/>
</dbReference>
<feature type="chain" id="PRO_5005294292" evidence="1">
    <location>
        <begin position="20"/>
        <end position="215"/>
    </location>
</feature>
<name>A0A0J8AYS4_BETVV</name>
<accession>A0A0J8AYS4</accession>
<evidence type="ECO:0000313" key="2">
    <source>
        <dbReference type="EMBL" id="KMS93866.1"/>
    </source>
</evidence>
<evidence type="ECO:0000313" key="3">
    <source>
        <dbReference type="Proteomes" id="UP000035740"/>
    </source>
</evidence>
<proteinExistence type="predicted"/>
<gene>
    <name evidence="2" type="ORF">BVRB_027140</name>
</gene>
<protein>
    <submittedName>
        <fullName evidence="2">Uncharacterized protein</fullName>
    </submittedName>
</protein>